<protein>
    <submittedName>
        <fullName evidence="4">PepSY domain-containing protein</fullName>
    </submittedName>
</protein>
<evidence type="ECO:0000313" key="4">
    <source>
        <dbReference type="EMBL" id="MFC4025345.1"/>
    </source>
</evidence>
<organism evidence="4 5">
    <name type="scientific">Oceanobacillus longus</name>
    <dbReference type="NCBI Taxonomy" id="930120"/>
    <lineage>
        <taxon>Bacteria</taxon>
        <taxon>Bacillati</taxon>
        <taxon>Bacillota</taxon>
        <taxon>Bacilli</taxon>
        <taxon>Bacillales</taxon>
        <taxon>Bacillaceae</taxon>
        <taxon>Oceanobacillus</taxon>
    </lineage>
</organism>
<dbReference type="EMBL" id="JBHSAO010000012">
    <property type="protein sequence ID" value="MFC4025345.1"/>
    <property type="molecule type" value="Genomic_DNA"/>
</dbReference>
<feature type="chain" id="PRO_5046752379" evidence="2">
    <location>
        <begin position="31"/>
        <end position="292"/>
    </location>
</feature>
<sequence>MKNKFSIIIGTMAAATILGLGFSQSGTVQANPNLSLKDVRSQLQNQYPGEITELELDKEAKSPIYEVEINIEGKEYELSVDGNTGEVLNLSEKAMQKRVKVSDEKTTTNKDSANQNASKLKFTEKSSAVQEGEKENNDDGNKDDSAKEVNTSEKNPKETVEKAEKDDDNSDDQDSTKITQEVKSNTETGKVDSAPKTAPAPKTPEAPKKAESNNNAVEKPEKPAKKAVIGEGKAKSIALGQFSGNVEEIELDNDDGRSIYEVEIKNGNKEAEVEIDAYTGAVLVIEIDTDDD</sequence>
<feature type="signal peptide" evidence="2">
    <location>
        <begin position="1"/>
        <end position="30"/>
    </location>
</feature>
<evidence type="ECO:0000256" key="1">
    <source>
        <dbReference type="SAM" id="MobiDB-lite"/>
    </source>
</evidence>
<reference evidence="5" key="1">
    <citation type="journal article" date="2019" name="Int. J. Syst. Evol. Microbiol.">
        <title>The Global Catalogue of Microorganisms (GCM) 10K type strain sequencing project: providing services to taxonomists for standard genome sequencing and annotation.</title>
        <authorList>
            <consortium name="The Broad Institute Genomics Platform"/>
            <consortium name="The Broad Institute Genome Sequencing Center for Infectious Disease"/>
            <person name="Wu L."/>
            <person name="Ma J."/>
        </authorList>
    </citation>
    <scope>NUCLEOTIDE SEQUENCE [LARGE SCALE GENOMIC DNA]</scope>
    <source>
        <strain evidence="5">IBRC-M 10703</strain>
    </source>
</reference>
<keyword evidence="2" id="KW-0732">Signal</keyword>
<feature type="compositionally biased region" description="Polar residues" evidence="1">
    <location>
        <begin position="109"/>
        <end position="118"/>
    </location>
</feature>
<keyword evidence="5" id="KW-1185">Reference proteome</keyword>
<gene>
    <name evidence="4" type="ORF">ACFOUV_16280</name>
</gene>
<accession>A0ABV8H390</accession>
<feature type="compositionally biased region" description="Basic and acidic residues" evidence="1">
    <location>
        <begin position="131"/>
        <end position="165"/>
    </location>
</feature>
<evidence type="ECO:0000256" key="2">
    <source>
        <dbReference type="SAM" id="SignalP"/>
    </source>
</evidence>
<dbReference type="Proteomes" id="UP001595772">
    <property type="component" value="Unassembled WGS sequence"/>
</dbReference>
<dbReference type="InterPro" id="IPR025711">
    <property type="entry name" value="PepSY"/>
</dbReference>
<name>A0ABV8H390_9BACI</name>
<dbReference type="Gene3D" id="3.10.450.40">
    <property type="match status" value="2"/>
</dbReference>
<feature type="compositionally biased region" description="Polar residues" evidence="1">
    <location>
        <begin position="176"/>
        <end position="188"/>
    </location>
</feature>
<feature type="domain" description="PepSY" evidence="3">
    <location>
        <begin position="229"/>
        <end position="283"/>
    </location>
</feature>
<feature type="domain" description="PepSY" evidence="3">
    <location>
        <begin position="34"/>
        <end position="89"/>
    </location>
</feature>
<feature type="region of interest" description="Disordered" evidence="1">
    <location>
        <begin position="97"/>
        <end position="231"/>
    </location>
</feature>
<evidence type="ECO:0000313" key="5">
    <source>
        <dbReference type="Proteomes" id="UP001595772"/>
    </source>
</evidence>
<dbReference type="RefSeq" id="WP_379497841.1">
    <property type="nucleotide sequence ID" value="NZ_JBHSAO010000012.1"/>
</dbReference>
<proteinExistence type="predicted"/>
<comment type="caution">
    <text evidence="4">The sequence shown here is derived from an EMBL/GenBank/DDBJ whole genome shotgun (WGS) entry which is preliminary data.</text>
</comment>
<evidence type="ECO:0000259" key="3">
    <source>
        <dbReference type="Pfam" id="PF03413"/>
    </source>
</evidence>
<dbReference type="Pfam" id="PF03413">
    <property type="entry name" value="PepSY"/>
    <property type="match status" value="2"/>
</dbReference>